<name>M1DR13_SOLTU</name>
<proteinExistence type="predicted"/>
<protein>
    <recommendedName>
        <fullName evidence="4">Integrase core domain containing protein</fullName>
    </recommendedName>
</protein>
<feature type="region of interest" description="Disordered" evidence="1">
    <location>
        <begin position="268"/>
        <end position="299"/>
    </location>
</feature>
<dbReference type="InParanoid" id="M1DR13"/>
<dbReference type="Gramene" id="PGSC0003DMT400092992">
    <property type="protein sequence ID" value="PGSC0003DMT400092992"/>
    <property type="gene ID" value="PGSC0003DMG400042563"/>
</dbReference>
<keyword evidence="3" id="KW-1185">Reference proteome</keyword>
<evidence type="ECO:0008006" key="4">
    <source>
        <dbReference type="Google" id="ProtNLM"/>
    </source>
</evidence>
<accession>M1DR13</accession>
<dbReference type="AlphaFoldDB" id="M1DR13"/>
<dbReference type="Proteomes" id="UP000011115">
    <property type="component" value="Unassembled WGS sequence"/>
</dbReference>
<reference evidence="3" key="1">
    <citation type="journal article" date="2011" name="Nature">
        <title>Genome sequence and analysis of the tuber crop potato.</title>
        <authorList>
            <consortium name="The Potato Genome Sequencing Consortium"/>
        </authorList>
    </citation>
    <scope>NUCLEOTIDE SEQUENCE [LARGE SCALE GENOMIC DNA]</scope>
    <source>
        <strain evidence="3">cv. DM1-3 516 R44</strain>
    </source>
</reference>
<dbReference type="PaxDb" id="4113-PGSC0003DMT400092992"/>
<evidence type="ECO:0000313" key="2">
    <source>
        <dbReference type="EnsemblPlants" id="PGSC0003DMT400092992"/>
    </source>
</evidence>
<evidence type="ECO:0000313" key="3">
    <source>
        <dbReference type="Proteomes" id="UP000011115"/>
    </source>
</evidence>
<evidence type="ECO:0000256" key="1">
    <source>
        <dbReference type="SAM" id="MobiDB-lite"/>
    </source>
</evidence>
<dbReference type="HOGENOM" id="CLU_029307_3_0_1"/>
<dbReference type="EnsemblPlants" id="PGSC0003DMT400092992">
    <property type="protein sequence ID" value="PGSC0003DMT400092992"/>
    <property type="gene ID" value="PGSC0003DMG400042563"/>
</dbReference>
<reference evidence="2" key="2">
    <citation type="submission" date="2015-06" db="UniProtKB">
        <authorList>
            <consortium name="EnsemblPlants"/>
        </authorList>
    </citation>
    <scope>IDENTIFICATION</scope>
    <source>
        <strain evidence="2">DM1-3 516 R44</strain>
    </source>
</reference>
<sequence>MSPNEPEYDDAEGWCKTAMNYTTGFETGKVRVSSSTREQMEFPPLEVMMFRDHILTFKQLEGERIHEAWARSIGPRNKALTDQLIPGGITQQPYIIAAHLLDLMVESNQEIEKEFMLAALMTQMDELTKKIAEIEVQCKRKDRYVPPHERGNPKFNEGKCVEGILSIIFNKVGDCDENRRLDLHFDGRSCKTQRDMARTKVAGRNMSPRHIRAQKFRRTTRSEKKIASLKRRMPINPNVPLWAQGFSNTIHVFVAAHELDNKIEANTAAKAEAEQKEKENQKQNDNTPGTNAWTDGATA</sequence>
<organism evidence="2 3">
    <name type="scientific">Solanum tuberosum</name>
    <name type="common">Potato</name>
    <dbReference type="NCBI Taxonomy" id="4113"/>
    <lineage>
        <taxon>Eukaryota</taxon>
        <taxon>Viridiplantae</taxon>
        <taxon>Streptophyta</taxon>
        <taxon>Embryophyta</taxon>
        <taxon>Tracheophyta</taxon>
        <taxon>Spermatophyta</taxon>
        <taxon>Magnoliopsida</taxon>
        <taxon>eudicotyledons</taxon>
        <taxon>Gunneridae</taxon>
        <taxon>Pentapetalae</taxon>
        <taxon>asterids</taxon>
        <taxon>lamiids</taxon>
        <taxon>Solanales</taxon>
        <taxon>Solanaceae</taxon>
        <taxon>Solanoideae</taxon>
        <taxon>Solaneae</taxon>
        <taxon>Solanum</taxon>
    </lineage>
</organism>
<feature type="compositionally biased region" description="Basic and acidic residues" evidence="1">
    <location>
        <begin position="271"/>
        <end position="282"/>
    </location>
</feature>